<name>A0A8H6QZ27_9EURO</name>
<sequence length="613" mass="70834">MFSFLSSCFPRKRRETQRWREIEEEANRLDQLPSWDAPDNLLLMQTFEWHMPADQAHWRRLRHILPSLKEIGVDNIWIPPGCKGMDPSGNGYDVYDIYDLGEFDQKGSRATKWGTKEELLELTAAARDLGVGVHWDAVLNHKAGADFTERFLAVQVDSERRDIETSRPKEIEGWVGFDFTGRGDLYSSMKYRWCHFNGVDWDESQKKNAIYKIAGPNKGWANDVSQEFGNYDYLMFANLDYSNDEVRRDLLNWGEWIGTQLPLSGMRLDAAKHMSAAFQRDFVDHVRKTLGPDFFMISEYWRCDLKVLLDFLETMEHRVHLYDAVLVDRFSKISLTSEADLRGILDGTLVQSKPQHAITFVTTHDTQPGQMLELPVAPFFKPLAYALILLQNRGQPCVFWGDLYGIRGGKHPTKRSCGGKLPILTKARKLYAYGEQRDYFDERNCIGFVRYGNRRHPSGLACIMSNAGPSQKRMFVGQQHAGEQWTDILGWHTGTVTIDSRGYGIFPVSKVSVSVWVNARAEGRESLNSHLRKRVNNTYKSYLLTMPHYLVKFPPQVTVGNKKEVLNEIESHGGSFVREERFLKAYVYDIPEEDLDLNKFRTRNYMFSLERKD</sequence>
<dbReference type="Pfam" id="PF09154">
    <property type="entry name" value="Alpha-amy_C_pro"/>
    <property type="match status" value="1"/>
</dbReference>
<dbReference type="CDD" id="cd11318">
    <property type="entry name" value="AmyAc_bac_fung_AmyA"/>
    <property type="match status" value="1"/>
</dbReference>
<dbReference type="InterPro" id="IPR013780">
    <property type="entry name" value="Glyco_hydro_b"/>
</dbReference>
<dbReference type="Proteomes" id="UP000641853">
    <property type="component" value="Unassembled WGS sequence"/>
</dbReference>
<dbReference type="Gene3D" id="2.60.40.1180">
    <property type="entry name" value="Golgi alpha-mannosidase II"/>
    <property type="match status" value="1"/>
</dbReference>
<dbReference type="Gene3D" id="2.40.30.140">
    <property type="match status" value="1"/>
</dbReference>
<dbReference type="SUPFAM" id="SSF51011">
    <property type="entry name" value="Glycosyl hydrolase domain"/>
    <property type="match status" value="1"/>
</dbReference>
<organism evidence="4 5">
    <name type="scientific">Aspergillus felis</name>
    <dbReference type="NCBI Taxonomy" id="1287682"/>
    <lineage>
        <taxon>Eukaryota</taxon>
        <taxon>Fungi</taxon>
        <taxon>Dikarya</taxon>
        <taxon>Ascomycota</taxon>
        <taxon>Pezizomycotina</taxon>
        <taxon>Eurotiomycetes</taxon>
        <taxon>Eurotiomycetidae</taxon>
        <taxon>Eurotiales</taxon>
        <taxon>Aspergillaceae</taxon>
        <taxon>Aspergillus</taxon>
        <taxon>Aspergillus subgen. Fumigati</taxon>
    </lineage>
</organism>
<protein>
    <recommendedName>
        <fullName evidence="2">Glycosyl hydrolase family 13 catalytic domain-containing protein</fullName>
    </recommendedName>
</protein>
<evidence type="ECO:0000313" key="5">
    <source>
        <dbReference type="Proteomes" id="UP000641853"/>
    </source>
</evidence>
<evidence type="ECO:0000313" key="3">
    <source>
        <dbReference type="EMBL" id="KAF7164435.1"/>
    </source>
</evidence>
<dbReference type="EMBL" id="JACBAG010001834">
    <property type="protein sequence ID" value="KAF7180637.1"/>
    <property type="molecule type" value="Genomic_DNA"/>
</dbReference>
<dbReference type="AlphaFoldDB" id="A0A8H6QZ27"/>
<evidence type="ECO:0000256" key="1">
    <source>
        <dbReference type="ARBA" id="ARBA00008061"/>
    </source>
</evidence>
<dbReference type="GO" id="GO:0005975">
    <property type="term" value="P:carbohydrate metabolic process"/>
    <property type="evidence" value="ECO:0007669"/>
    <property type="project" value="InterPro"/>
</dbReference>
<dbReference type="SMART" id="SM00642">
    <property type="entry name" value="Aamy"/>
    <property type="match status" value="1"/>
</dbReference>
<evidence type="ECO:0000259" key="2">
    <source>
        <dbReference type="SMART" id="SM00642"/>
    </source>
</evidence>
<dbReference type="NCBIfam" id="NF006969">
    <property type="entry name" value="PRK09441.1-2"/>
    <property type="match status" value="1"/>
</dbReference>
<dbReference type="InterPro" id="IPR017853">
    <property type="entry name" value="GH"/>
</dbReference>
<evidence type="ECO:0000313" key="4">
    <source>
        <dbReference type="EMBL" id="KAF7180637.1"/>
    </source>
</evidence>
<dbReference type="Gene3D" id="3.20.20.80">
    <property type="entry name" value="Glycosidases"/>
    <property type="match status" value="1"/>
</dbReference>
<comment type="caution">
    <text evidence="4">The sequence shown here is derived from an EMBL/GenBank/DDBJ whole genome shotgun (WGS) entry which is preliminary data.</text>
</comment>
<keyword evidence="5" id="KW-1185">Reference proteome</keyword>
<reference evidence="4" key="1">
    <citation type="submission" date="2020-06" db="EMBL/GenBank/DDBJ databases">
        <title>Draft genome sequences of strains closely related to Aspergillus parafelis and Aspergillus hiratsukae.</title>
        <authorList>
            <person name="Dos Santos R.A.C."/>
            <person name="Rivero-Menendez O."/>
            <person name="Steenwyk J.L."/>
            <person name="Mead M.E."/>
            <person name="Goldman G.H."/>
            <person name="Alastruey-Izquierdo A."/>
            <person name="Rokas A."/>
        </authorList>
    </citation>
    <scope>NUCLEOTIDE SEQUENCE</scope>
    <source>
        <strain evidence="3">CNM-CM5623</strain>
        <strain evidence="4">CNM-CM7691</strain>
    </source>
</reference>
<dbReference type="PANTHER" id="PTHR43447">
    <property type="entry name" value="ALPHA-AMYLASE"/>
    <property type="match status" value="1"/>
</dbReference>
<dbReference type="Proteomes" id="UP000654922">
    <property type="component" value="Unassembled WGS sequence"/>
</dbReference>
<dbReference type="GO" id="GO:0004553">
    <property type="term" value="F:hydrolase activity, hydrolyzing O-glycosyl compounds"/>
    <property type="evidence" value="ECO:0007669"/>
    <property type="project" value="InterPro"/>
</dbReference>
<dbReference type="InterPro" id="IPR006047">
    <property type="entry name" value="GH13_cat_dom"/>
</dbReference>
<proteinExistence type="inferred from homology"/>
<dbReference type="Pfam" id="PF00128">
    <property type="entry name" value="Alpha-amylase"/>
    <property type="match status" value="1"/>
</dbReference>
<dbReference type="OrthoDB" id="550577at2759"/>
<gene>
    <name evidence="3" type="ORF">CNMCM5623_008982</name>
    <name evidence="4" type="ORF">CNMCM7691_009928</name>
</gene>
<dbReference type="InterPro" id="IPR015237">
    <property type="entry name" value="Alpha-amylase_C_pro"/>
</dbReference>
<accession>A0A8H6QZ27</accession>
<feature type="domain" description="Glycosyl hydrolase family 13 catalytic" evidence="2">
    <location>
        <begin position="41"/>
        <end position="441"/>
    </location>
</feature>
<dbReference type="EMBL" id="JACBAE010001331">
    <property type="protein sequence ID" value="KAF7164435.1"/>
    <property type="molecule type" value="Genomic_DNA"/>
</dbReference>
<comment type="similarity">
    <text evidence="1">Belongs to the glycosyl hydrolase 13 family.</text>
</comment>
<dbReference type="SUPFAM" id="SSF51445">
    <property type="entry name" value="(Trans)glycosidases"/>
    <property type="match status" value="1"/>
</dbReference>
<dbReference type="NCBIfam" id="NF006968">
    <property type="entry name" value="PRK09441.1-1"/>
    <property type="match status" value="1"/>
</dbReference>